<dbReference type="Proteomes" id="UP000038204">
    <property type="component" value="Unassembled WGS sequence"/>
</dbReference>
<gene>
    <name evidence="1" type="ORF">ERS008667_03698</name>
</gene>
<dbReference type="EMBL" id="CQBK01000036">
    <property type="protein sequence ID" value="CNI54522.1"/>
    <property type="molecule type" value="Genomic_DNA"/>
</dbReference>
<proteinExistence type="predicted"/>
<dbReference type="AlphaFoldDB" id="A0A0T9RBJ8"/>
<evidence type="ECO:0000313" key="2">
    <source>
        <dbReference type="Proteomes" id="UP000038204"/>
    </source>
</evidence>
<accession>A0A0T9RBJ8</accession>
<evidence type="ECO:0000313" key="1">
    <source>
        <dbReference type="EMBL" id="CNI54522.1"/>
    </source>
</evidence>
<organism evidence="1 2">
    <name type="scientific">Yersinia similis</name>
    <dbReference type="NCBI Taxonomy" id="367190"/>
    <lineage>
        <taxon>Bacteria</taxon>
        <taxon>Pseudomonadati</taxon>
        <taxon>Pseudomonadota</taxon>
        <taxon>Gammaproteobacteria</taxon>
        <taxon>Enterobacterales</taxon>
        <taxon>Yersiniaceae</taxon>
        <taxon>Yersinia</taxon>
    </lineage>
</organism>
<name>A0A0T9RBJ8_9GAMM</name>
<protein>
    <submittedName>
        <fullName evidence="1">Uncharacterized protein</fullName>
    </submittedName>
</protein>
<reference evidence="1 2" key="1">
    <citation type="submission" date="2015-03" db="EMBL/GenBank/DDBJ databases">
        <authorList>
            <person name="Murphy D."/>
        </authorList>
    </citation>
    <scope>NUCLEOTIDE SEQUENCE [LARGE SCALE GENOMIC DNA]</scope>
    <source>
        <strain evidence="1 2">Y233</strain>
    </source>
</reference>
<sequence length="37" mass="4136">MRKLLALNGRGQTQPENDSGNILSISLFCCWWSGSHD</sequence>